<keyword evidence="2" id="KW-1185">Reference proteome</keyword>
<comment type="caution">
    <text evidence="1">The sequence shown here is derived from an EMBL/GenBank/DDBJ whole genome shotgun (WGS) entry which is preliminary data.</text>
</comment>
<dbReference type="EMBL" id="CAXAMN010028196">
    <property type="protein sequence ID" value="CAK9115681.1"/>
    <property type="molecule type" value="Genomic_DNA"/>
</dbReference>
<name>A0ABP0STX9_9DINO</name>
<evidence type="ECO:0000313" key="2">
    <source>
        <dbReference type="Proteomes" id="UP001642484"/>
    </source>
</evidence>
<organism evidence="1 2">
    <name type="scientific">Durusdinium trenchii</name>
    <dbReference type="NCBI Taxonomy" id="1381693"/>
    <lineage>
        <taxon>Eukaryota</taxon>
        <taxon>Sar</taxon>
        <taxon>Alveolata</taxon>
        <taxon>Dinophyceae</taxon>
        <taxon>Suessiales</taxon>
        <taxon>Symbiodiniaceae</taxon>
        <taxon>Durusdinium</taxon>
    </lineage>
</organism>
<gene>
    <name evidence="1" type="ORF">CCMP2556_LOCUS53448</name>
</gene>
<reference evidence="1 2" key="1">
    <citation type="submission" date="2024-02" db="EMBL/GenBank/DDBJ databases">
        <authorList>
            <person name="Chen Y."/>
            <person name="Shah S."/>
            <person name="Dougan E. K."/>
            <person name="Thang M."/>
            <person name="Chan C."/>
        </authorList>
    </citation>
    <scope>NUCLEOTIDE SEQUENCE [LARGE SCALE GENOMIC DNA]</scope>
</reference>
<evidence type="ECO:0000313" key="1">
    <source>
        <dbReference type="EMBL" id="CAK9115681.1"/>
    </source>
</evidence>
<feature type="non-terminal residue" evidence="1">
    <location>
        <position position="1"/>
    </location>
</feature>
<proteinExistence type="predicted"/>
<sequence>NILHVQEPSCRRGHVDPMRSVRRLRDLRRWAMFQRGCALAPSRAQRSRVVRCRRFLRHPVALGELLASLPLQPYTHEADDLGEDGEAVHCTKYVQTDGLFARRFATLRKRILRLAARVARQEG</sequence>
<protein>
    <submittedName>
        <fullName evidence="1">Uncharacterized protein</fullName>
    </submittedName>
</protein>
<dbReference type="Proteomes" id="UP001642484">
    <property type="component" value="Unassembled WGS sequence"/>
</dbReference>
<feature type="non-terminal residue" evidence="1">
    <location>
        <position position="123"/>
    </location>
</feature>
<accession>A0ABP0STX9</accession>